<name>A0A7W9PB72_9NOCA</name>
<dbReference type="Gene3D" id="1.10.287.1060">
    <property type="entry name" value="ESAT-6-like"/>
    <property type="match status" value="1"/>
</dbReference>
<dbReference type="AlphaFoldDB" id="A0A7W9PB72"/>
<dbReference type="Proteomes" id="UP000540412">
    <property type="component" value="Unassembled WGS sequence"/>
</dbReference>
<sequence length="106" mass="11389">MTERVEVTPDLQRRAAAKAQGVSDRITHALTTLKSATDSRGTPWGNDEYGEGFAKGDGTNGYEAARENLKELTGSLADHSGDHSEGQQRSAGFHADTEHGSADQFR</sequence>
<protein>
    <recommendedName>
        <fullName evidence="4">Type VII secretion system (Wss) protein ESAT-6</fullName>
    </recommendedName>
</protein>
<proteinExistence type="predicted"/>
<comment type="caution">
    <text evidence="2">The sequence shown here is derived from an EMBL/GenBank/DDBJ whole genome shotgun (WGS) entry which is preliminary data.</text>
</comment>
<evidence type="ECO:0000313" key="3">
    <source>
        <dbReference type="Proteomes" id="UP000540412"/>
    </source>
</evidence>
<reference evidence="2 3" key="1">
    <citation type="submission" date="2020-08" db="EMBL/GenBank/DDBJ databases">
        <title>Sequencing the genomes of 1000 actinobacteria strains.</title>
        <authorList>
            <person name="Klenk H.-P."/>
        </authorList>
    </citation>
    <scope>NUCLEOTIDE SEQUENCE [LARGE SCALE GENOMIC DNA]</scope>
    <source>
        <strain evidence="2 3">DSM 43582</strain>
    </source>
</reference>
<accession>A0A7W9PB72</accession>
<evidence type="ECO:0008006" key="4">
    <source>
        <dbReference type="Google" id="ProtNLM"/>
    </source>
</evidence>
<evidence type="ECO:0000256" key="1">
    <source>
        <dbReference type="SAM" id="MobiDB-lite"/>
    </source>
</evidence>
<feature type="region of interest" description="Disordered" evidence="1">
    <location>
        <begin position="34"/>
        <end position="106"/>
    </location>
</feature>
<dbReference type="EMBL" id="JACHIT010000001">
    <property type="protein sequence ID" value="MBB5912896.1"/>
    <property type="molecule type" value="Genomic_DNA"/>
</dbReference>
<keyword evidence="3" id="KW-1185">Reference proteome</keyword>
<gene>
    <name evidence="2" type="ORF">BJY24_001763</name>
</gene>
<dbReference type="RefSeq" id="WP_040745718.1">
    <property type="nucleotide sequence ID" value="NZ_JACHIT010000001.1"/>
</dbReference>
<organism evidence="2 3">
    <name type="scientific">Nocardia transvalensis</name>
    <dbReference type="NCBI Taxonomy" id="37333"/>
    <lineage>
        <taxon>Bacteria</taxon>
        <taxon>Bacillati</taxon>
        <taxon>Actinomycetota</taxon>
        <taxon>Actinomycetes</taxon>
        <taxon>Mycobacteriales</taxon>
        <taxon>Nocardiaceae</taxon>
        <taxon>Nocardia</taxon>
    </lineage>
</organism>
<feature type="compositionally biased region" description="Basic and acidic residues" evidence="1">
    <location>
        <begin position="95"/>
        <end position="106"/>
    </location>
</feature>
<evidence type="ECO:0000313" key="2">
    <source>
        <dbReference type="EMBL" id="MBB5912896.1"/>
    </source>
</evidence>